<dbReference type="GO" id="GO:0008526">
    <property type="term" value="F:phosphatidylinositol transfer activity"/>
    <property type="evidence" value="ECO:0007669"/>
    <property type="project" value="TreeGrafter"/>
</dbReference>
<protein>
    <submittedName>
        <fullName evidence="3">CRAL-TRIO domain-containing protein</fullName>
    </submittedName>
</protein>
<proteinExistence type="predicted"/>
<evidence type="ECO:0000259" key="2">
    <source>
        <dbReference type="Pfam" id="PF00650"/>
    </source>
</evidence>
<feature type="non-terminal residue" evidence="3">
    <location>
        <position position="1"/>
    </location>
</feature>
<dbReference type="Pfam" id="PF00650">
    <property type="entry name" value="CRAL_TRIO"/>
    <property type="match status" value="1"/>
</dbReference>
<evidence type="ECO:0000313" key="3">
    <source>
        <dbReference type="EMBL" id="GFH16667.1"/>
    </source>
</evidence>
<accession>A0A699Z284</accession>
<sequence>MGMLNLEPGPVEPADALPDPATHLQARDSLSSASDGTGDVNVATLEAVRGLLAPEFRDVDDATITRFVKATGGHLPLSVKRLQATLTWRRDTKPELVVCRACLQDAKSHYMHLVGYDKQDRPIIYSCLALAKNKVYADNHDHMVQTFEMAIKCMGPKCSQWVWICDFHGFGGCCLSCWQHGCNLTAAMALPMIRVPAHCVAAGVASKQLVVSVWLIQTLCDVMCSCMTPSQPQPQGWAMSTPSLPRLSWTSALHTILSV</sequence>
<dbReference type="PANTHER" id="PTHR45824">
    <property type="entry name" value="GH16843P"/>
    <property type="match status" value="1"/>
</dbReference>
<dbReference type="CDD" id="cd00170">
    <property type="entry name" value="SEC14"/>
    <property type="match status" value="1"/>
</dbReference>
<dbReference type="InterPro" id="IPR052578">
    <property type="entry name" value="PI_Transfer_CRAL-TRIO"/>
</dbReference>
<comment type="caution">
    <text evidence="3">The sequence shown here is derived from an EMBL/GenBank/DDBJ whole genome shotgun (WGS) entry which is preliminary data.</text>
</comment>
<dbReference type="InterPro" id="IPR036865">
    <property type="entry name" value="CRAL-TRIO_dom_sf"/>
</dbReference>
<dbReference type="Proteomes" id="UP000485058">
    <property type="component" value="Unassembled WGS sequence"/>
</dbReference>
<feature type="region of interest" description="Disordered" evidence="1">
    <location>
        <begin position="1"/>
        <end position="20"/>
    </location>
</feature>
<dbReference type="Gene3D" id="3.40.525.10">
    <property type="entry name" value="CRAL-TRIO lipid binding domain"/>
    <property type="match status" value="1"/>
</dbReference>
<keyword evidence="4" id="KW-1185">Reference proteome</keyword>
<evidence type="ECO:0000256" key="1">
    <source>
        <dbReference type="SAM" id="MobiDB-lite"/>
    </source>
</evidence>
<dbReference type="InterPro" id="IPR036273">
    <property type="entry name" value="CRAL/TRIO_N_dom_sf"/>
</dbReference>
<dbReference type="SUPFAM" id="SSF46938">
    <property type="entry name" value="CRAL/TRIO N-terminal domain"/>
    <property type="match status" value="1"/>
</dbReference>
<reference evidence="3 4" key="1">
    <citation type="submission" date="2020-02" db="EMBL/GenBank/DDBJ databases">
        <title>Draft genome sequence of Haematococcus lacustris strain NIES-144.</title>
        <authorList>
            <person name="Morimoto D."/>
            <person name="Nakagawa S."/>
            <person name="Yoshida T."/>
            <person name="Sawayama S."/>
        </authorList>
    </citation>
    <scope>NUCLEOTIDE SEQUENCE [LARGE SCALE GENOMIC DNA]</scope>
    <source>
        <strain evidence="3 4">NIES-144</strain>
    </source>
</reference>
<dbReference type="EMBL" id="BLLF01001032">
    <property type="protein sequence ID" value="GFH16667.1"/>
    <property type="molecule type" value="Genomic_DNA"/>
</dbReference>
<dbReference type="SUPFAM" id="SSF52087">
    <property type="entry name" value="CRAL/TRIO domain"/>
    <property type="match status" value="1"/>
</dbReference>
<gene>
    <name evidence="3" type="ORF">HaLaN_13133</name>
</gene>
<dbReference type="AlphaFoldDB" id="A0A699Z284"/>
<feature type="domain" description="CRAL-TRIO" evidence="2">
    <location>
        <begin position="110"/>
        <end position="171"/>
    </location>
</feature>
<evidence type="ECO:0000313" key="4">
    <source>
        <dbReference type="Proteomes" id="UP000485058"/>
    </source>
</evidence>
<dbReference type="PANTHER" id="PTHR45824:SF29">
    <property type="entry name" value="GH16843P"/>
    <property type="match status" value="1"/>
</dbReference>
<name>A0A699Z284_HAELA</name>
<dbReference type="InterPro" id="IPR001251">
    <property type="entry name" value="CRAL-TRIO_dom"/>
</dbReference>
<organism evidence="3 4">
    <name type="scientific">Haematococcus lacustris</name>
    <name type="common">Green alga</name>
    <name type="synonym">Haematococcus pluvialis</name>
    <dbReference type="NCBI Taxonomy" id="44745"/>
    <lineage>
        <taxon>Eukaryota</taxon>
        <taxon>Viridiplantae</taxon>
        <taxon>Chlorophyta</taxon>
        <taxon>core chlorophytes</taxon>
        <taxon>Chlorophyceae</taxon>
        <taxon>CS clade</taxon>
        <taxon>Chlamydomonadales</taxon>
        <taxon>Haematococcaceae</taxon>
        <taxon>Haematococcus</taxon>
    </lineage>
</organism>